<dbReference type="Proteomes" id="UP001062846">
    <property type="component" value="Chromosome 6"/>
</dbReference>
<dbReference type="EMBL" id="CM046393">
    <property type="protein sequence ID" value="KAI8550891.1"/>
    <property type="molecule type" value="Genomic_DNA"/>
</dbReference>
<reference evidence="1" key="1">
    <citation type="submission" date="2022-02" db="EMBL/GenBank/DDBJ databases">
        <title>Plant Genome Project.</title>
        <authorList>
            <person name="Zhang R.-G."/>
        </authorList>
    </citation>
    <scope>NUCLEOTIDE SEQUENCE</scope>
    <source>
        <strain evidence="1">AT1</strain>
    </source>
</reference>
<name>A0ACC0ND03_RHOML</name>
<accession>A0ACC0ND03</accession>
<evidence type="ECO:0000313" key="1">
    <source>
        <dbReference type="EMBL" id="KAI8550891.1"/>
    </source>
</evidence>
<comment type="caution">
    <text evidence="1">The sequence shown here is derived from an EMBL/GenBank/DDBJ whole genome shotgun (WGS) entry which is preliminary data.</text>
</comment>
<gene>
    <name evidence="1" type="ORF">RHMOL_Rhmol06G0142700</name>
</gene>
<organism evidence="1 2">
    <name type="scientific">Rhododendron molle</name>
    <name type="common">Chinese azalea</name>
    <name type="synonym">Azalea mollis</name>
    <dbReference type="NCBI Taxonomy" id="49168"/>
    <lineage>
        <taxon>Eukaryota</taxon>
        <taxon>Viridiplantae</taxon>
        <taxon>Streptophyta</taxon>
        <taxon>Embryophyta</taxon>
        <taxon>Tracheophyta</taxon>
        <taxon>Spermatophyta</taxon>
        <taxon>Magnoliopsida</taxon>
        <taxon>eudicotyledons</taxon>
        <taxon>Gunneridae</taxon>
        <taxon>Pentapetalae</taxon>
        <taxon>asterids</taxon>
        <taxon>Ericales</taxon>
        <taxon>Ericaceae</taxon>
        <taxon>Ericoideae</taxon>
        <taxon>Rhodoreae</taxon>
        <taxon>Rhododendron</taxon>
    </lineage>
</organism>
<protein>
    <submittedName>
        <fullName evidence="1">Uncharacterized protein</fullName>
    </submittedName>
</protein>
<proteinExistence type="predicted"/>
<sequence>MEPGVLERPTTLDDDELYYRSTVALLYALQRESFTTEAQDCTLSREDSPPITPHEASPSPSPPSSPKPVKIEAIVMAETPPLTLATVLADIQRNMAAMQQRADQADASMTNLRALIEERLPLVAAAGGGGERPNPEAEAEEIPRVENPGSNLEIAALITKMAKLEESVTKSERLGAGGLNMDRLCPFPNARLPERFQMLNFAKFDGTGDPKTPLVAYHGAMKLHRVEEAAMAQLFP</sequence>
<keyword evidence="2" id="KW-1185">Reference proteome</keyword>
<evidence type="ECO:0000313" key="2">
    <source>
        <dbReference type="Proteomes" id="UP001062846"/>
    </source>
</evidence>